<feature type="signal peptide" evidence="2">
    <location>
        <begin position="1"/>
        <end position="25"/>
    </location>
</feature>
<dbReference type="GO" id="GO:0016788">
    <property type="term" value="F:hydrolase activity, acting on ester bonds"/>
    <property type="evidence" value="ECO:0007669"/>
    <property type="project" value="InterPro"/>
</dbReference>
<reference evidence="4" key="1">
    <citation type="submission" date="2019-10" db="EMBL/GenBank/DDBJ databases">
        <title>Lacipirellula parvula gen. nov., sp. nov., representing a lineage of planctomycetes widespread in freshwater anoxic habitats, and description of the family Lacipirellulaceae.</title>
        <authorList>
            <person name="Dedysh S.N."/>
            <person name="Kulichevskaya I.S."/>
            <person name="Beletsky A.V."/>
            <person name="Rakitin A.L."/>
            <person name="Mardanov A.V."/>
            <person name="Ivanova A.A."/>
            <person name="Saltykova V.X."/>
            <person name="Rijpstra W.I.C."/>
            <person name="Sinninghe Damste J.S."/>
            <person name="Ravin N.V."/>
        </authorList>
    </citation>
    <scope>NUCLEOTIDE SEQUENCE [LARGE SCALE GENOMIC DNA]</scope>
    <source>
        <strain evidence="4">PX69</strain>
    </source>
</reference>
<dbReference type="InterPro" id="IPR036514">
    <property type="entry name" value="SGNH_hydro_sf"/>
</dbReference>
<dbReference type="CDD" id="cd01846">
    <property type="entry name" value="fatty_acyltransferase_like"/>
    <property type="match status" value="1"/>
</dbReference>
<keyword evidence="2" id="KW-0732">Signal</keyword>
<dbReference type="GO" id="GO:0000272">
    <property type="term" value="P:polysaccharide catabolic process"/>
    <property type="evidence" value="ECO:0007669"/>
    <property type="project" value="InterPro"/>
</dbReference>
<evidence type="ECO:0000313" key="3">
    <source>
        <dbReference type="EMBL" id="BBO33537.1"/>
    </source>
</evidence>
<dbReference type="SUPFAM" id="SSF63446">
    <property type="entry name" value="Type I dockerin domain"/>
    <property type="match status" value="1"/>
</dbReference>
<dbReference type="PROSITE" id="PS00018">
    <property type="entry name" value="EF_HAND_1"/>
    <property type="match status" value="2"/>
</dbReference>
<dbReference type="InterPro" id="IPR051058">
    <property type="entry name" value="GDSL_Est/Lipase"/>
</dbReference>
<protein>
    <submittedName>
        <fullName evidence="3">Phospholipase/lecithinase/hemolysin</fullName>
    </submittedName>
</protein>
<evidence type="ECO:0000313" key="4">
    <source>
        <dbReference type="Proteomes" id="UP000326837"/>
    </source>
</evidence>
<dbReference type="InterPro" id="IPR018247">
    <property type="entry name" value="EF_Hand_1_Ca_BS"/>
</dbReference>
<organism evidence="3 4">
    <name type="scientific">Lacipirellula parvula</name>
    <dbReference type="NCBI Taxonomy" id="2650471"/>
    <lineage>
        <taxon>Bacteria</taxon>
        <taxon>Pseudomonadati</taxon>
        <taxon>Planctomycetota</taxon>
        <taxon>Planctomycetia</taxon>
        <taxon>Pirellulales</taxon>
        <taxon>Lacipirellulaceae</taxon>
        <taxon>Lacipirellula</taxon>
    </lineage>
</organism>
<dbReference type="SUPFAM" id="SSF52266">
    <property type="entry name" value="SGNH hydrolase"/>
    <property type="match status" value="1"/>
</dbReference>
<dbReference type="KEGG" id="lpav:PLANPX_3149"/>
<feature type="chain" id="PRO_5024923198" evidence="2">
    <location>
        <begin position="26"/>
        <end position="395"/>
    </location>
</feature>
<dbReference type="Pfam" id="PF00657">
    <property type="entry name" value="Lipase_GDSL"/>
    <property type="match status" value="1"/>
</dbReference>
<accession>A0A5K7XBY0</accession>
<dbReference type="PANTHER" id="PTHR45648:SF22">
    <property type="entry name" value="GDSL LIPASE_ACYLHYDROLASE FAMILY PROTEIN (AFU_ORTHOLOGUE AFUA_4G14700)"/>
    <property type="match status" value="1"/>
</dbReference>
<keyword evidence="1" id="KW-0378">Hydrolase</keyword>
<proteinExistence type="predicted"/>
<gene>
    <name evidence="3" type="ORF">PLANPX_3149</name>
</gene>
<evidence type="ECO:0000256" key="2">
    <source>
        <dbReference type="SAM" id="SignalP"/>
    </source>
</evidence>
<dbReference type="PANTHER" id="PTHR45648">
    <property type="entry name" value="GDSL LIPASE/ACYLHYDROLASE FAMILY PROTEIN (AFU_ORTHOLOGUE AFUA_4G14700)"/>
    <property type="match status" value="1"/>
</dbReference>
<dbReference type="InterPro" id="IPR001087">
    <property type="entry name" value="GDSL"/>
</dbReference>
<dbReference type="AlphaFoldDB" id="A0A5K7XBY0"/>
<evidence type="ECO:0000256" key="1">
    <source>
        <dbReference type="ARBA" id="ARBA00022801"/>
    </source>
</evidence>
<dbReference type="Gene3D" id="3.40.50.1110">
    <property type="entry name" value="SGNH hydrolase"/>
    <property type="match status" value="1"/>
</dbReference>
<dbReference type="Gene3D" id="1.10.1330.10">
    <property type="entry name" value="Dockerin domain"/>
    <property type="match status" value="1"/>
</dbReference>
<keyword evidence="4" id="KW-1185">Reference proteome</keyword>
<dbReference type="Proteomes" id="UP000326837">
    <property type="component" value="Chromosome"/>
</dbReference>
<dbReference type="EMBL" id="AP021861">
    <property type="protein sequence ID" value="BBO33537.1"/>
    <property type="molecule type" value="Genomic_DNA"/>
</dbReference>
<dbReference type="InterPro" id="IPR036439">
    <property type="entry name" value="Dockerin_dom_sf"/>
</dbReference>
<sequence>MTSFPQRSLALIAFAAALLIADASADDAPYSKLVIFGDSLSDVGNVASSSFGIYPGKYYTNNRFSNGPVWVETLAAGLGLPAVTRSTAGGDNFAYGGAQTTGTGGIEGAFIRDIDEQVTQYLNQRTVDPAALYVVFAGANDFIGGKTNVAPPAAKLTADMSRLIAAGARNFLVPNLPLLGGTPRFNGNATTAATYNARTAQFNATMDASLVDLSDDATGLTFFRLDVAGLFAEAIVTPAKFGLVNVTNAAAPGLSPGDSSYNTALIAANASQYLFWDDLHPTTAVHSILATRARALVDGTPGDFDADGYVDADDLMHWRENFGVSAAATRAMGDANGDGVVDGADFLEWQRHAVPSAQVHAVPEASSWLLAMGLPLLIQFARVQPTRASSRFAQR</sequence>
<name>A0A5K7XBY0_9BACT</name>
<dbReference type="Pfam" id="PF00404">
    <property type="entry name" value="Dockerin_1"/>
    <property type="match status" value="1"/>
</dbReference>
<dbReference type="GO" id="GO:0004553">
    <property type="term" value="F:hydrolase activity, hydrolyzing O-glycosyl compounds"/>
    <property type="evidence" value="ECO:0007669"/>
    <property type="project" value="InterPro"/>
</dbReference>
<dbReference type="RefSeq" id="WP_172992058.1">
    <property type="nucleotide sequence ID" value="NZ_AP021861.1"/>
</dbReference>
<dbReference type="InterPro" id="IPR002105">
    <property type="entry name" value="Dockerin_1_rpt"/>
</dbReference>